<dbReference type="InterPro" id="IPR022893">
    <property type="entry name" value="Shikimate_DH_fam"/>
</dbReference>
<sequence length="281" mass="30899">MIIDENTQVMLRLHTQANNRGLRIYNPYFDWTATNAVYLLAHNPDPAPLLQGIRNLNIAGAIAAGFERNEAFPALLDDLTPEAREVGRVGIVINRDGKLTGHYQGGKGLYDSIVTVNGPFRDKTVTILGAGAVATGLLLEMQTSNDIPGSVTIINRDTSKAEALAGRFAFVKNTAPFTTLSSQQGDVFIDTTDIGSPWNKGEDHVYTPEFVKQFSFIGDVTFVPVEPQLIKAAQEAGVPYAPGHRMFMYQAKVCLERILDHTPELTVFEGLMLKDFEVNWS</sequence>
<keyword evidence="2" id="KW-0560">Oxidoreductase</keyword>
<dbReference type="EC" id="1.1.1.-" evidence="2"/>
<organism evidence="2 3">
    <name type="scientific">candidate division WS6 bacterium OLB20</name>
    <dbReference type="NCBI Taxonomy" id="1617426"/>
    <lineage>
        <taxon>Bacteria</taxon>
        <taxon>Candidatus Dojkabacteria</taxon>
    </lineage>
</organism>
<dbReference type="AlphaFoldDB" id="A0A136LZ02"/>
<dbReference type="InterPro" id="IPR006151">
    <property type="entry name" value="Shikm_DH/Glu-tRNA_Rdtase"/>
</dbReference>
<dbReference type="Proteomes" id="UP000070457">
    <property type="component" value="Unassembled WGS sequence"/>
</dbReference>
<evidence type="ECO:0000313" key="3">
    <source>
        <dbReference type="Proteomes" id="UP000070457"/>
    </source>
</evidence>
<dbReference type="GO" id="GO:0019632">
    <property type="term" value="P:shikimate metabolic process"/>
    <property type="evidence" value="ECO:0007669"/>
    <property type="project" value="TreeGrafter"/>
</dbReference>
<comment type="caution">
    <text evidence="2">The sequence shown here is derived from an EMBL/GenBank/DDBJ whole genome shotgun (WGS) entry which is preliminary data.</text>
</comment>
<dbReference type="Pfam" id="PF01488">
    <property type="entry name" value="Shikimate_DH"/>
    <property type="match status" value="1"/>
</dbReference>
<gene>
    <name evidence="2" type="ORF">TR69_WS6001000917</name>
</gene>
<dbReference type="Gene3D" id="3.40.50.720">
    <property type="entry name" value="NAD(P)-binding Rossmann-like Domain"/>
    <property type="match status" value="1"/>
</dbReference>
<dbReference type="GO" id="GO:0009423">
    <property type="term" value="P:chorismate biosynthetic process"/>
    <property type="evidence" value="ECO:0007669"/>
    <property type="project" value="TreeGrafter"/>
</dbReference>
<dbReference type="PANTHER" id="PTHR21089:SF1">
    <property type="entry name" value="BIFUNCTIONAL 3-DEHYDROQUINATE DEHYDRATASE_SHIKIMATE DEHYDROGENASE, CHLOROPLASTIC"/>
    <property type="match status" value="1"/>
</dbReference>
<dbReference type="EMBL" id="JYNZ01000003">
    <property type="protein sequence ID" value="KXK26894.1"/>
    <property type="molecule type" value="Genomic_DNA"/>
</dbReference>
<feature type="domain" description="Quinate/shikimate 5-dehydrogenase/glutamyl-tRNA reductase" evidence="1">
    <location>
        <begin position="119"/>
        <end position="190"/>
    </location>
</feature>
<proteinExistence type="predicted"/>
<dbReference type="GO" id="GO:0004764">
    <property type="term" value="F:shikimate 3-dehydrogenase (NADP+) activity"/>
    <property type="evidence" value="ECO:0007669"/>
    <property type="project" value="InterPro"/>
</dbReference>
<accession>A0A136LZ02</accession>
<protein>
    <submittedName>
        <fullName evidence="2">Shikimate 5-dehydrogenase-like protein</fullName>
        <ecNumber evidence="2">1.1.1.-</ecNumber>
    </submittedName>
</protein>
<dbReference type="Gene3D" id="3.40.50.10860">
    <property type="entry name" value="Leucine Dehydrogenase, chain A, domain 1"/>
    <property type="match status" value="1"/>
</dbReference>
<dbReference type="SUPFAM" id="SSF53223">
    <property type="entry name" value="Aminoacid dehydrogenase-like, N-terminal domain"/>
    <property type="match status" value="1"/>
</dbReference>
<dbReference type="SUPFAM" id="SSF51735">
    <property type="entry name" value="NAD(P)-binding Rossmann-fold domains"/>
    <property type="match status" value="1"/>
</dbReference>
<evidence type="ECO:0000313" key="2">
    <source>
        <dbReference type="EMBL" id="KXK26894.1"/>
    </source>
</evidence>
<evidence type="ECO:0000259" key="1">
    <source>
        <dbReference type="Pfam" id="PF01488"/>
    </source>
</evidence>
<dbReference type="STRING" id="1617426.TR69_WS6001000917"/>
<name>A0A136LZ02_9BACT</name>
<dbReference type="PANTHER" id="PTHR21089">
    <property type="entry name" value="SHIKIMATE DEHYDROGENASE"/>
    <property type="match status" value="1"/>
</dbReference>
<dbReference type="InterPro" id="IPR036291">
    <property type="entry name" value="NAD(P)-bd_dom_sf"/>
</dbReference>
<reference evidence="2 3" key="1">
    <citation type="submission" date="2015-02" db="EMBL/GenBank/DDBJ databases">
        <title>Improved understanding of the partial-nitritation anammox process through 23 genomes representing the majority of the microbial community.</title>
        <authorList>
            <person name="Speth D.R."/>
            <person name="In T Zandt M."/>
            <person name="Guerrero Cruz S."/>
            <person name="Jetten M.S."/>
            <person name="Dutilh B.E."/>
        </authorList>
    </citation>
    <scope>NUCLEOTIDE SEQUENCE [LARGE SCALE GENOMIC DNA]</scope>
    <source>
        <strain evidence="2">OLB20</strain>
    </source>
</reference>
<dbReference type="InterPro" id="IPR046346">
    <property type="entry name" value="Aminoacid_DH-like_N_sf"/>
</dbReference>